<dbReference type="PANTHER" id="PTHR24220:SF659">
    <property type="entry name" value="TRANSPORTER, PUTATIVE-RELATED"/>
    <property type="match status" value="1"/>
</dbReference>
<dbReference type="PANTHER" id="PTHR24220">
    <property type="entry name" value="IMPORT ATP-BINDING PROTEIN"/>
    <property type="match status" value="1"/>
</dbReference>
<dbReference type="InterPro" id="IPR015854">
    <property type="entry name" value="ABC_transpr_LolD-like"/>
</dbReference>
<name>A0A8J3E6F3_9PROT</name>
<proteinExistence type="predicted"/>
<dbReference type="RefSeq" id="WP_229743832.1">
    <property type="nucleotide sequence ID" value="NZ_BMJQ01000010.1"/>
</dbReference>
<dbReference type="InterPro" id="IPR027417">
    <property type="entry name" value="P-loop_NTPase"/>
</dbReference>
<reference evidence="4" key="2">
    <citation type="submission" date="2020-09" db="EMBL/GenBank/DDBJ databases">
        <authorList>
            <person name="Sun Q."/>
            <person name="Zhou Y."/>
        </authorList>
    </citation>
    <scope>NUCLEOTIDE SEQUENCE</scope>
    <source>
        <strain evidence="4">CGMCC 1.15725</strain>
    </source>
</reference>
<dbReference type="Gene3D" id="3.40.50.300">
    <property type="entry name" value="P-loop containing nucleotide triphosphate hydrolases"/>
    <property type="match status" value="1"/>
</dbReference>
<evidence type="ECO:0000256" key="1">
    <source>
        <dbReference type="ARBA" id="ARBA00022741"/>
    </source>
</evidence>
<organism evidence="4 5">
    <name type="scientific">Aliidongia dinghuensis</name>
    <dbReference type="NCBI Taxonomy" id="1867774"/>
    <lineage>
        <taxon>Bacteria</taxon>
        <taxon>Pseudomonadati</taxon>
        <taxon>Pseudomonadota</taxon>
        <taxon>Alphaproteobacteria</taxon>
        <taxon>Rhodospirillales</taxon>
        <taxon>Dongiaceae</taxon>
        <taxon>Aliidongia</taxon>
    </lineage>
</organism>
<dbReference type="Pfam" id="PF00005">
    <property type="entry name" value="ABC_tran"/>
    <property type="match status" value="1"/>
</dbReference>
<keyword evidence="5" id="KW-1185">Reference proteome</keyword>
<protein>
    <submittedName>
        <fullName evidence="4">ABC transporter</fullName>
    </submittedName>
</protein>
<comment type="caution">
    <text evidence="4">The sequence shown here is derived from an EMBL/GenBank/DDBJ whole genome shotgun (WGS) entry which is preliminary data.</text>
</comment>
<dbReference type="InterPro" id="IPR003439">
    <property type="entry name" value="ABC_transporter-like_ATP-bd"/>
</dbReference>
<sequence length="231" mass="24710">MPSPPPLLPPTLLVEALRIRHRLPSGDWMTAVALDRLALEPGGHLALTGASGSGKSSLLSALAGLDRPSDGRVLWGDTDLARLTEPARDRWRRARIGLVFQDFHLVSGLDVLGNILLPARFGGTCARALKPRAMALAARVGLTRPHQPVERLSRGEMQRVAVARALLLSPMILLADEPTASLDAETGNAIGALLIEVARELGSTLVVATHDPWLRQRLGRELRLEAAGLAA</sequence>
<dbReference type="InterPro" id="IPR003593">
    <property type="entry name" value="AAA+_ATPase"/>
</dbReference>
<dbReference type="SUPFAM" id="SSF52540">
    <property type="entry name" value="P-loop containing nucleoside triphosphate hydrolases"/>
    <property type="match status" value="1"/>
</dbReference>
<dbReference type="PROSITE" id="PS50893">
    <property type="entry name" value="ABC_TRANSPORTER_2"/>
    <property type="match status" value="1"/>
</dbReference>
<gene>
    <name evidence="4" type="ORF">GCM10011611_39310</name>
</gene>
<keyword evidence="2" id="KW-0067">ATP-binding</keyword>
<dbReference type="SMART" id="SM00382">
    <property type="entry name" value="AAA"/>
    <property type="match status" value="1"/>
</dbReference>
<dbReference type="GO" id="GO:0022857">
    <property type="term" value="F:transmembrane transporter activity"/>
    <property type="evidence" value="ECO:0007669"/>
    <property type="project" value="TreeGrafter"/>
</dbReference>
<dbReference type="AlphaFoldDB" id="A0A8J3E6F3"/>
<reference evidence="4" key="1">
    <citation type="journal article" date="2014" name="Int. J. Syst. Evol. Microbiol.">
        <title>Complete genome sequence of Corynebacterium casei LMG S-19264T (=DSM 44701T), isolated from a smear-ripened cheese.</title>
        <authorList>
            <consortium name="US DOE Joint Genome Institute (JGI-PGF)"/>
            <person name="Walter F."/>
            <person name="Albersmeier A."/>
            <person name="Kalinowski J."/>
            <person name="Ruckert C."/>
        </authorList>
    </citation>
    <scope>NUCLEOTIDE SEQUENCE</scope>
    <source>
        <strain evidence="4">CGMCC 1.15725</strain>
    </source>
</reference>
<evidence type="ECO:0000256" key="2">
    <source>
        <dbReference type="ARBA" id="ARBA00022840"/>
    </source>
</evidence>
<dbReference type="GO" id="GO:0016887">
    <property type="term" value="F:ATP hydrolysis activity"/>
    <property type="evidence" value="ECO:0007669"/>
    <property type="project" value="InterPro"/>
</dbReference>
<dbReference type="GO" id="GO:0005524">
    <property type="term" value="F:ATP binding"/>
    <property type="evidence" value="ECO:0007669"/>
    <property type="project" value="UniProtKB-KW"/>
</dbReference>
<evidence type="ECO:0000313" key="5">
    <source>
        <dbReference type="Proteomes" id="UP000646365"/>
    </source>
</evidence>
<dbReference type="GO" id="GO:0005886">
    <property type="term" value="C:plasma membrane"/>
    <property type="evidence" value="ECO:0007669"/>
    <property type="project" value="TreeGrafter"/>
</dbReference>
<evidence type="ECO:0000313" key="4">
    <source>
        <dbReference type="EMBL" id="GGF29397.1"/>
    </source>
</evidence>
<dbReference type="Proteomes" id="UP000646365">
    <property type="component" value="Unassembled WGS sequence"/>
</dbReference>
<evidence type="ECO:0000259" key="3">
    <source>
        <dbReference type="PROSITE" id="PS50893"/>
    </source>
</evidence>
<keyword evidence="1" id="KW-0547">Nucleotide-binding</keyword>
<dbReference type="EMBL" id="BMJQ01000010">
    <property type="protein sequence ID" value="GGF29397.1"/>
    <property type="molecule type" value="Genomic_DNA"/>
</dbReference>
<feature type="domain" description="ABC transporter" evidence="3">
    <location>
        <begin position="17"/>
        <end position="230"/>
    </location>
</feature>
<accession>A0A8J3E6F3</accession>